<feature type="compositionally biased region" description="Low complexity" evidence="11">
    <location>
        <begin position="2009"/>
        <end position="2018"/>
    </location>
</feature>
<dbReference type="PANTHER" id="PTHR21497">
    <property type="entry name" value="UBIQUITIN LIGASE E3 ALPHA-RELATED"/>
    <property type="match status" value="1"/>
</dbReference>
<dbReference type="Pfam" id="PF02207">
    <property type="entry name" value="zf-UBR"/>
    <property type="match status" value="1"/>
</dbReference>
<evidence type="ECO:0000259" key="12">
    <source>
        <dbReference type="PROSITE" id="PS51157"/>
    </source>
</evidence>
<dbReference type="GO" id="GO:0008270">
    <property type="term" value="F:zinc ion binding"/>
    <property type="evidence" value="ECO:0007669"/>
    <property type="project" value="UniProtKB-UniRule"/>
</dbReference>
<dbReference type="InterPro" id="IPR036191">
    <property type="entry name" value="RRF_sf"/>
</dbReference>
<comment type="pathway">
    <text evidence="2 10">Protein modification; protein ubiquitination.</text>
</comment>
<accession>A0AAV4LZV8</accession>
<dbReference type="GO" id="GO:0016567">
    <property type="term" value="P:protein ubiquitination"/>
    <property type="evidence" value="ECO:0007669"/>
    <property type="project" value="UniProtKB-UniRule"/>
</dbReference>
<comment type="function">
    <text evidence="10">Ubiquitin ligase protein which is a component of the N-end rule pathway. Recognizes and binds to proteins bearing specific N-terminal residues that are destabilizing according to the N-end rule, leading to their ubiquitination and subsequent degradation.</text>
</comment>
<protein>
    <recommendedName>
        <fullName evidence="10">E3 ubiquitin-protein ligase</fullName>
        <ecNumber evidence="10">2.3.2.27</ecNumber>
    </recommendedName>
</protein>
<evidence type="ECO:0000256" key="5">
    <source>
        <dbReference type="ARBA" id="ARBA00022771"/>
    </source>
</evidence>
<evidence type="ECO:0000313" key="13">
    <source>
        <dbReference type="EMBL" id="GIX65342.1"/>
    </source>
</evidence>
<dbReference type="SUPFAM" id="SSF55194">
    <property type="entry name" value="Ribosome recycling factor, RRF"/>
    <property type="match status" value="1"/>
</dbReference>
<evidence type="ECO:0000256" key="8">
    <source>
        <dbReference type="ARBA" id="ARBA00046341"/>
    </source>
</evidence>
<evidence type="ECO:0000256" key="4">
    <source>
        <dbReference type="ARBA" id="ARBA00022723"/>
    </source>
</evidence>
<feature type="region of interest" description="Disordered" evidence="11">
    <location>
        <begin position="2119"/>
        <end position="2172"/>
    </location>
</feature>
<evidence type="ECO:0000256" key="11">
    <source>
        <dbReference type="SAM" id="MobiDB-lite"/>
    </source>
</evidence>
<evidence type="ECO:0000256" key="3">
    <source>
        <dbReference type="ARBA" id="ARBA00022679"/>
    </source>
</evidence>
<dbReference type="GO" id="GO:0005737">
    <property type="term" value="C:cytoplasm"/>
    <property type="evidence" value="ECO:0007669"/>
    <property type="project" value="TreeGrafter"/>
</dbReference>
<dbReference type="PROSITE" id="PS51157">
    <property type="entry name" value="ZF_UBR"/>
    <property type="match status" value="1"/>
</dbReference>
<dbReference type="PANTHER" id="PTHR21497:SF24">
    <property type="entry name" value="E3 UBIQUITIN-PROTEIN LIGASE UBR1"/>
    <property type="match status" value="1"/>
</dbReference>
<reference evidence="13 14" key="1">
    <citation type="submission" date="2021-06" db="EMBL/GenBank/DDBJ databases">
        <title>Genome sequence of Babesia caballi.</title>
        <authorList>
            <person name="Yamagishi J."/>
            <person name="Kidaka T."/>
            <person name="Ochi A."/>
        </authorList>
    </citation>
    <scope>NUCLEOTIDE SEQUENCE [LARGE SCALE GENOMIC DNA]</scope>
    <source>
        <strain evidence="13">USDA-D6B2</strain>
    </source>
</reference>
<keyword evidence="6 10" id="KW-0833">Ubl conjugation pathway</keyword>
<dbReference type="Gene3D" id="2.10.110.30">
    <property type="match status" value="1"/>
</dbReference>
<dbReference type="FunFam" id="2.10.110.30:FF:000002">
    <property type="entry name" value="Putative e3 ubiquitin-protein ligase ubr3"/>
    <property type="match status" value="1"/>
</dbReference>
<dbReference type="Pfam" id="PF18995">
    <property type="entry name" value="PRT6_C"/>
    <property type="match status" value="1"/>
</dbReference>
<dbReference type="RefSeq" id="XP_067717411.1">
    <property type="nucleotide sequence ID" value="XM_067861310.1"/>
</dbReference>
<keyword evidence="14" id="KW-1185">Reference proteome</keyword>
<feature type="domain" description="UBR-type" evidence="12">
    <location>
        <begin position="66"/>
        <end position="136"/>
    </location>
</feature>
<evidence type="ECO:0000256" key="2">
    <source>
        <dbReference type="ARBA" id="ARBA00004906"/>
    </source>
</evidence>
<dbReference type="Proteomes" id="UP001497744">
    <property type="component" value="Unassembled WGS sequence"/>
</dbReference>
<evidence type="ECO:0000256" key="9">
    <source>
        <dbReference type="PROSITE-ProRule" id="PRU00508"/>
    </source>
</evidence>
<evidence type="ECO:0000256" key="1">
    <source>
        <dbReference type="ARBA" id="ARBA00000900"/>
    </source>
</evidence>
<evidence type="ECO:0000256" key="7">
    <source>
        <dbReference type="ARBA" id="ARBA00022833"/>
    </source>
</evidence>
<comment type="caution">
    <text evidence="13">The sequence shown here is derived from an EMBL/GenBank/DDBJ whole genome shotgun (WGS) entry which is preliminary data.</text>
</comment>
<keyword evidence="4 10" id="KW-0479">Metal-binding</keyword>
<dbReference type="CDD" id="cd19673">
    <property type="entry name" value="UBR-box_UBR3"/>
    <property type="match status" value="1"/>
</dbReference>
<comment type="similarity">
    <text evidence="8 10">Belongs to the E3 ubiquitin-protein ligase UBR1-like family.</text>
</comment>
<feature type="region of interest" description="Disordered" evidence="11">
    <location>
        <begin position="2255"/>
        <end position="2283"/>
    </location>
</feature>
<dbReference type="GO" id="GO:0071596">
    <property type="term" value="P:ubiquitin-dependent protein catabolic process via the N-end rule pathway"/>
    <property type="evidence" value="ECO:0007669"/>
    <property type="project" value="UniProtKB-UniRule"/>
</dbReference>
<proteinExistence type="inferred from homology"/>
<evidence type="ECO:0000256" key="10">
    <source>
        <dbReference type="RuleBase" id="RU366018"/>
    </source>
</evidence>
<feature type="zinc finger region" description="UBR-type" evidence="9">
    <location>
        <begin position="66"/>
        <end position="136"/>
    </location>
</feature>
<dbReference type="GO" id="GO:0000151">
    <property type="term" value="C:ubiquitin ligase complex"/>
    <property type="evidence" value="ECO:0007669"/>
    <property type="project" value="TreeGrafter"/>
</dbReference>
<dbReference type="GeneID" id="94196823"/>
<dbReference type="GO" id="GO:0061630">
    <property type="term" value="F:ubiquitin protein ligase activity"/>
    <property type="evidence" value="ECO:0007669"/>
    <property type="project" value="UniProtKB-UniRule"/>
</dbReference>
<dbReference type="InterPro" id="IPR039164">
    <property type="entry name" value="UBR1-like"/>
</dbReference>
<organism evidence="13 14">
    <name type="scientific">Babesia caballi</name>
    <dbReference type="NCBI Taxonomy" id="5871"/>
    <lineage>
        <taxon>Eukaryota</taxon>
        <taxon>Sar</taxon>
        <taxon>Alveolata</taxon>
        <taxon>Apicomplexa</taxon>
        <taxon>Aconoidasida</taxon>
        <taxon>Piroplasmida</taxon>
        <taxon>Babesiidae</taxon>
        <taxon>Babesia</taxon>
    </lineage>
</organism>
<dbReference type="InterPro" id="IPR003126">
    <property type="entry name" value="Znf_UBR"/>
</dbReference>
<comment type="catalytic activity">
    <reaction evidence="1 10">
        <text>S-ubiquitinyl-[E2 ubiquitin-conjugating enzyme]-L-cysteine + [acceptor protein]-L-lysine = [E2 ubiquitin-conjugating enzyme]-L-cysteine + N(6)-ubiquitinyl-[acceptor protein]-L-lysine.</text>
        <dbReference type="EC" id="2.3.2.27"/>
    </reaction>
</comment>
<dbReference type="InterPro" id="IPR044046">
    <property type="entry name" value="E3_ligase_UBR-like_C"/>
</dbReference>
<evidence type="ECO:0000313" key="14">
    <source>
        <dbReference type="Proteomes" id="UP001497744"/>
    </source>
</evidence>
<feature type="region of interest" description="Disordered" evidence="11">
    <location>
        <begin position="1998"/>
        <end position="2055"/>
    </location>
</feature>
<dbReference type="EMBL" id="BPLF01000004">
    <property type="protein sequence ID" value="GIX65342.1"/>
    <property type="molecule type" value="Genomic_DNA"/>
</dbReference>
<keyword evidence="5 10" id="KW-0863">Zinc-finger</keyword>
<keyword evidence="7 10" id="KW-0862">Zinc</keyword>
<sequence length="2459" mass="277563">MRLPSGQKRHRETFAALYLDVRALSEKYYGCEDRDGIINELYAYLYANCNRHKVTKLFQKYTANAGLCTTKWMEETVAFKCYDCESDSTCAQCVRCFFGANHEGHRYRLTRTSGGCCDCGDNGSWDPRGSCSRHSSLTAVEDEQVLLDMFSAFFLVRLKDTFRKVVAEICFCLQNMESTDEKFLRVLLIFLDEVVKVAPALRYALYEAISEDVLSLWVKKHQLLSVETRKTFNSLYLTMVTLMSFKLMFSKLYVKLYADIVQPFKEPEEWHLSNLSVQLFTYSSIATRAIDDGFMEVCVHPVLDHHVRDGQLDTLQFPRFDRRLFGLYVLVFSDFSYLMNHEAVFRKVLRTPALYLTLFKLLKRMHLMNTIQMATDEHVAFENSGYVISFSSEHQLHTCLRPFAEHCKLDVRASEGFYRAVNAYMLEHMGQWRFNSLKLCRTFHIPFVRFFGSIVNFNHLRQLHAADAAALRADPLVSAFDDAVLLYVLRQAASANRFAQEIKNNFWVYNGELMHDQKEHYRQVILVQLDVVAMQAAVILLGLRRRAGLTDVEPLLVLHAEAFRTHITCRENDNERIQPTPGDANFRAVMFMHLITIVLHDVKHLEKLSVARNNNDAAYVRRGYPLVVMDVVTALAMGRLEFGDVKGLVDTYWRHHPHVERAVESVATMSYSQLADKAYLRPKSESYRLVDVLWVANSNVSELSLPREVVKRGGISLLGPPRSSAFMSPEYYEAQDMLLASVDASKCLRVVIEFLEGLAGQGGGEHEHSSAHSSEPLRYFEPGVNWSIGVGSKWSDSLLSALKTVNLLVDTTSLIGHHNAPRLVGTLEAISARVGDDLVVTTSLNYSIQRLREAFQVDAKEAEPAPGEDRGQAVKKLQLKVMSRLLAQQKKVVVDGTEPPTAAPSSAEPEVPTCILCKQHMDDDHRMSFMCLVSTNSVMRRCSRALLGSSVHARSSLPLHSSMISCCGHMVHTECITAHHENYNHMQLLTMYRVQRSMGEFFCPICKALCNYTLEYVPDSQRSTRRRVVKSRLQRLCKSAWRYPYTNNWLCSPVYARFNMNPHVMYIFNAVLPCYDITASPAQGRSFLEDLGRADHQTLDFSCGRCAETEITPEYNARCRALFPRTEPQPAALDRAHIASQFSEWLAARPDRRRNLRKLLRVDLQYAFSRRVTTEYCRLVFGGQRSLFGVQNWRHVNAGCRVEPKFWMLYHHLLATCSCRRNQLTVRPSLLQQLVRNFYIEGIKESNSSDTYELDDNYFDLPPDDLLIPRAPPQEDAEDEEDGEVTMLTVLVESLSEPQLRQLVEATQLELTENETPQAPSFNVEKNAGKLPLNVTCAWSKDVLREFLLYFTQHAPTQEQSVDYLAQCVGTLTLQVLERAVLDDVKRSFATFIDAAVAQGGSWPRGVPRDRVNYRTIRFRRQFLTALYETYLAEFIEQAEAPGDLLGRVQWFGFDERREAFVRYNLGSRYTAENVVHQASPEKADSRYHSALDEDDDEHFARFSELEDEFRECIEALVSGDVDDDDVDYDNVDYEDVDVDMAVEFQETTTEEQTELARTLKDIHRRSVLAFTSPLPQIPNGDMATQVNNYLHSVVDTLMKTRKAMSFVDSGLTNAEFEAMLRVLCSDAAVPESPREEADLAQMLLFEGLLRSPPATVGAAAPERTFTGIDFVRRVNEETYRAHCNFAFFEVLRHLVPDEYHLLDFVGDDFDEQLDGVAVNDVLGAAREVARRVYARVKDKGYLHRRFQPDLDAFVATLLRHLNTLLDLAFWTIFSVFDVDEETATKVSYAHLHADDARFGLLAEVTGVKGATRSLARAYERMFSAQTRQNLALLRATGLETLAPLLSSYDYVDMERNLPGEAWELMRQVSLRTCPTCGKEPSHPIVCLLCGAVVCYHGKCCDRNKGVRVLRMLTVLERNGIAFRPSSLTEIYNDEVFTHASTCGGGQCVFISPYNCFLLFVDDRRQSATHTLYADKYGNKDLHDSVYGPVVLSQTRLARAEHRDEADEGAAGAAACRAAGKKAHRVPRQPPAQEGPLRPRLPDHQGPGGARASVPPRLAERRSLSAHGGPGQAREQENQAPLAEPALPAGRPLRGALQPALRQVALSVPLRLAGEGRAGARLPRGQHPNVLQGPDPQPEAVHRAAPRRPEEPAGRQQAGAGRGRGLPRGAQDLPLLGFQRPGLAALLRLPRAGARLRADLQDIEMWVPRRCVHTAVRSLTSPRAYSGTSLAAARMPRLLPVPLVNASNPRLQCGRFASKAKSKKPAKGKQTSQGRVEDEEQEEEEFFDLGEHLSRIREVEANALSALEELKPVAMTLEDIEEIPIKDKALSDMAQVVMKSPIVAHLHVFDVRVKSRVVRELVLLRDDWTVQSDEGDLVVVRLPSPNSPQVLQQVAARAGAVQERHHQQLQHALAKAAAKIKQVNIGNNWHRKQHDQLNAAVKGAHERVKAAVKKLTNQA</sequence>
<dbReference type="EC" id="2.3.2.27" evidence="10"/>
<name>A0AAV4LZV8_BABCB</name>
<keyword evidence="3 10" id="KW-0808">Transferase</keyword>
<gene>
    <name evidence="13" type="ORF">BcabD6B2_47770</name>
</gene>
<feature type="compositionally biased region" description="Basic residues" evidence="11">
    <location>
        <begin position="2258"/>
        <end position="2267"/>
    </location>
</feature>
<evidence type="ECO:0000256" key="6">
    <source>
        <dbReference type="ARBA" id="ARBA00022786"/>
    </source>
</evidence>
<dbReference type="SMART" id="SM00396">
    <property type="entry name" value="ZnF_UBR1"/>
    <property type="match status" value="1"/>
</dbReference>